<dbReference type="AlphaFoldDB" id="A0A3D8SJV8"/>
<feature type="compositionally biased region" description="Pro residues" evidence="5">
    <location>
        <begin position="406"/>
        <end position="430"/>
    </location>
</feature>
<feature type="transmembrane region" description="Helical" evidence="6">
    <location>
        <begin position="135"/>
        <end position="153"/>
    </location>
</feature>
<evidence type="ECO:0000256" key="2">
    <source>
        <dbReference type="ARBA" id="ARBA00022692"/>
    </source>
</evidence>
<dbReference type="InterPro" id="IPR036259">
    <property type="entry name" value="MFS_trans_sf"/>
</dbReference>
<dbReference type="OrthoDB" id="5215911at2759"/>
<feature type="region of interest" description="Disordered" evidence="5">
    <location>
        <begin position="258"/>
        <end position="340"/>
    </location>
</feature>
<evidence type="ECO:0000313" key="8">
    <source>
        <dbReference type="Proteomes" id="UP000256690"/>
    </source>
</evidence>
<reference evidence="7 8" key="1">
    <citation type="journal article" date="2018" name="IMA Fungus">
        <title>IMA Genome-F 9: Draft genome sequence of Annulohypoxylon stygium, Aspergillus mulundensis, Berkeleyomyces basicola (syn. Thielaviopsis basicola), Ceratocystis smalleyi, two Cercospora beticola strains, Coleophoma cylindrospora, Fusarium fracticaudum, Phialophora cf. hyalina, and Morchella septimelata.</title>
        <authorList>
            <person name="Wingfield B.D."/>
            <person name="Bills G.F."/>
            <person name="Dong Y."/>
            <person name="Huang W."/>
            <person name="Nel W.J."/>
            <person name="Swalarsk-Parry B.S."/>
            <person name="Vaghefi N."/>
            <person name="Wilken P.M."/>
            <person name="An Z."/>
            <person name="de Beer Z.W."/>
            <person name="De Vos L."/>
            <person name="Chen L."/>
            <person name="Duong T.A."/>
            <person name="Gao Y."/>
            <person name="Hammerbacher A."/>
            <person name="Kikkert J.R."/>
            <person name="Li Y."/>
            <person name="Li H."/>
            <person name="Li K."/>
            <person name="Li Q."/>
            <person name="Liu X."/>
            <person name="Ma X."/>
            <person name="Naidoo K."/>
            <person name="Pethybridge S.J."/>
            <person name="Sun J."/>
            <person name="Steenkamp E.T."/>
            <person name="van der Nest M.A."/>
            <person name="van Wyk S."/>
            <person name="Wingfield M.J."/>
            <person name="Xiong C."/>
            <person name="Yue Q."/>
            <person name="Zhang X."/>
        </authorList>
    </citation>
    <scope>NUCLEOTIDE SEQUENCE [LARGE SCALE GENOMIC DNA]</scope>
    <source>
        <strain evidence="7 8">DSM 5745</strain>
    </source>
</reference>
<dbReference type="GO" id="GO:0005886">
    <property type="term" value="C:plasma membrane"/>
    <property type="evidence" value="ECO:0007669"/>
    <property type="project" value="TreeGrafter"/>
</dbReference>
<evidence type="ECO:0000313" key="7">
    <source>
        <dbReference type="EMBL" id="RDW86610.1"/>
    </source>
</evidence>
<keyword evidence="3 6" id="KW-1133">Transmembrane helix</keyword>
<sequence length="532" mass="58568">MGTSKDPPAAMASRVECTPGTFLLVDTRGETQQTHAHGTGANRDIVLVPAPSSHPDDPLNWSPRRKKLSALCMAAYVLVVGICSSSLYSTLDPLSNATGLSYDTLNSGTGYMFLLFGWGCVFWQAVAVQFGKRPVYLVTLAGTLGVMVWQPHIRSNGAWIAAKILQGFFGAPMESIAEVTVSDVFFTHERGRYMALYALALGYSNGIAPLITGFINDGLGYEWVFYWCAIFCGVAFILVFICMEETKFTRTVYLEGQSTSNEPTCSKGEENAAGASSGRKDPKARRATPSTHDRENQPSPDEKALPRQTQAHRKHRVPPPKPPLALDARAVPAPPLPDHRLRRPAVRMQHRMADLPQRNRVNGPFAATLQYVHFKRGIDLHCAAGWHNPCSMLHRPPRRPPHHRPLPPPRRPLPSRVPPLAVPPLSPPNPLRLHPLRRRRSPPNPLVRDRVRHGRHLVHNNRGLPDCRCVLHRLLQGAGRRGAGRCDCDSEYDGVWDGVCGHPVGCEHGLPECLYPGGVSWAGAQSDDLPCA</sequence>
<evidence type="ECO:0008006" key="9">
    <source>
        <dbReference type="Google" id="ProtNLM"/>
    </source>
</evidence>
<feature type="region of interest" description="Disordered" evidence="5">
    <location>
        <begin position="397"/>
        <end position="448"/>
    </location>
</feature>
<comment type="subcellular location">
    <subcellularLocation>
        <location evidence="1">Membrane</location>
        <topology evidence="1">Multi-pass membrane protein</topology>
    </subcellularLocation>
</comment>
<keyword evidence="8" id="KW-1185">Reference proteome</keyword>
<evidence type="ECO:0000256" key="1">
    <source>
        <dbReference type="ARBA" id="ARBA00004141"/>
    </source>
</evidence>
<feature type="transmembrane region" description="Helical" evidence="6">
    <location>
        <begin position="68"/>
        <end position="88"/>
    </location>
</feature>
<accession>A0A3D8SJV8</accession>
<dbReference type="STRING" id="1810919.A0A3D8SJV8"/>
<protein>
    <recommendedName>
        <fullName evidence="9">Major facilitator superfamily (MFS) profile domain-containing protein</fullName>
    </recommendedName>
</protein>
<evidence type="ECO:0000256" key="4">
    <source>
        <dbReference type="ARBA" id="ARBA00023136"/>
    </source>
</evidence>
<evidence type="ECO:0000256" key="3">
    <source>
        <dbReference type="ARBA" id="ARBA00022989"/>
    </source>
</evidence>
<evidence type="ECO:0000256" key="5">
    <source>
        <dbReference type="SAM" id="MobiDB-lite"/>
    </source>
</evidence>
<dbReference type="PANTHER" id="PTHR23502">
    <property type="entry name" value="MAJOR FACILITATOR SUPERFAMILY"/>
    <property type="match status" value="1"/>
</dbReference>
<organism evidence="7 8">
    <name type="scientific">Aspergillus mulundensis</name>
    <dbReference type="NCBI Taxonomy" id="1810919"/>
    <lineage>
        <taxon>Eukaryota</taxon>
        <taxon>Fungi</taxon>
        <taxon>Dikarya</taxon>
        <taxon>Ascomycota</taxon>
        <taxon>Pezizomycotina</taxon>
        <taxon>Eurotiomycetes</taxon>
        <taxon>Eurotiomycetidae</taxon>
        <taxon>Eurotiales</taxon>
        <taxon>Aspergillaceae</taxon>
        <taxon>Aspergillus</taxon>
        <taxon>Aspergillus subgen. Nidulantes</taxon>
    </lineage>
</organism>
<proteinExistence type="predicted"/>
<feature type="transmembrane region" description="Helical" evidence="6">
    <location>
        <begin position="193"/>
        <end position="212"/>
    </location>
</feature>
<feature type="transmembrane region" description="Helical" evidence="6">
    <location>
        <begin position="224"/>
        <end position="243"/>
    </location>
</feature>
<dbReference type="SUPFAM" id="SSF103473">
    <property type="entry name" value="MFS general substrate transporter"/>
    <property type="match status" value="1"/>
</dbReference>
<feature type="transmembrane region" description="Helical" evidence="6">
    <location>
        <begin position="108"/>
        <end position="128"/>
    </location>
</feature>
<dbReference type="RefSeq" id="XP_026606134.1">
    <property type="nucleotide sequence ID" value="XM_026745268.1"/>
</dbReference>
<dbReference type="GeneID" id="38113622"/>
<dbReference type="GO" id="GO:0022857">
    <property type="term" value="F:transmembrane transporter activity"/>
    <property type="evidence" value="ECO:0007669"/>
    <property type="project" value="InterPro"/>
</dbReference>
<dbReference type="EMBL" id="PVWQ01000003">
    <property type="protein sequence ID" value="RDW86610.1"/>
    <property type="molecule type" value="Genomic_DNA"/>
</dbReference>
<feature type="compositionally biased region" description="Basic and acidic residues" evidence="5">
    <location>
        <begin position="291"/>
        <end position="305"/>
    </location>
</feature>
<dbReference type="PANTHER" id="PTHR23502:SF30">
    <property type="entry name" value="TRANSPORTER, PUTATIVE (AFU_ORTHOLOGUE AFUA_8G04702)-RELATED"/>
    <property type="match status" value="1"/>
</dbReference>
<dbReference type="Pfam" id="PF07690">
    <property type="entry name" value="MFS_1"/>
    <property type="match status" value="1"/>
</dbReference>
<comment type="caution">
    <text evidence="7">The sequence shown here is derived from an EMBL/GenBank/DDBJ whole genome shotgun (WGS) entry which is preliminary data.</text>
</comment>
<keyword evidence="2 6" id="KW-0812">Transmembrane</keyword>
<keyword evidence="4 6" id="KW-0472">Membrane</keyword>
<gene>
    <name evidence="7" type="ORF">DSM5745_03252</name>
</gene>
<name>A0A3D8SJV8_9EURO</name>
<dbReference type="Proteomes" id="UP000256690">
    <property type="component" value="Unassembled WGS sequence"/>
</dbReference>
<dbReference type="InterPro" id="IPR011701">
    <property type="entry name" value="MFS"/>
</dbReference>
<dbReference type="Gene3D" id="1.20.1250.20">
    <property type="entry name" value="MFS general substrate transporter like domains"/>
    <property type="match status" value="1"/>
</dbReference>
<evidence type="ECO:0000256" key="6">
    <source>
        <dbReference type="SAM" id="Phobius"/>
    </source>
</evidence>